<feature type="compositionally biased region" description="Low complexity" evidence="1">
    <location>
        <begin position="54"/>
        <end position="76"/>
    </location>
</feature>
<feature type="region of interest" description="Disordered" evidence="1">
    <location>
        <begin position="39"/>
        <end position="139"/>
    </location>
</feature>
<keyword evidence="3" id="KW-1185">Reference proteome</keyword>
<evidence type="ECO:0000256" key="1">
    <source>
        <dbReference type="SAM" id="MobiDB-lite"/>
    </source>
</evidence>
<organism evidence="2 3">
    <name type="scientific">Streptomyces ochraceiscleroticus</name>
    <dbReference type="NCBI Taxonomy" id="47761"/>
    <lineage>
        <taxon>Bacteria</taxon>
        <taxon>Bacillati</taxon>
        <taxon>Actinomycetota</taxon>
        <taxon>Actinomycetes</taxon>
        <taxon>Kitasatosporales</taxon>
        <taxon>Streptomycetaceae</taxon>
        <taxon>Streptomyces</taxon>
    </lineage>
</organism>
<dbReference type="Proteomes" id="UP001596139">
    <property type="component" value="Unassembled WGS sequence"/>
</dbReference>
<dbReference type="RefSeq" id="WP_245659226.1">
    <property type="nucleotide sequence ID" value="NZ_JBHSPX010000001.1"/>
</dbReference>
<evidence type="ECO:0000313" key="3">
    <source>
        <dbReference type="Proteomes" id="UP001596139"/>
    </source>
</evidence>
<dbReference type="EMBL" id="JBHSPX010000001">
    <property type="protein sequence ID" value="MFC6061341.1"/>
    <property type="molecule type" value="Genomic_DNA"/>
</dbReference>
<name>A0ABW1MC29_9ACTN</name>
<evidence type="ECO:0000313" key="2">
    <source>
        <dbReference type="EMBL" id="MFC6061341.1"/>
    </source>
</evidence>
<reference evidence="3" key="1">
    <citation type="journal article" date="2019" name="Int. J. Syst. Evol. Microbiol.">
        <title>The Global Catalogue of Microorganisms (GCM) 10K type strain sequencing project: providing services to taxonomists for standard genome sequencing and annotation.</title>
        <authorList>
            <consortium name="The Broad Institute Genomics Platform"/>
            <consortium name="The Broad Institute Genome Sequencing Center for Infectious Disease"/>
            <person name="Wu L."/>
            <person name="Ma J."/>
        </authorList>
    </citation>
    <scope>NUCLEOTIDE SEQUENCE [LARGE SCALE GENOMIC DNA]</scope>
    <source>
        <strain evidence="3">CGMCC 1.15180</strain>
    </source>
</reference>
<comment type="caution">
    <text evidence="2">The sequence shown here is derived from an EMBL/GenBank/DDBJ whole genome shotgun (WGS) entry which is preliminary data.</text>
</comment>
<proteinExistence type="predicted"/>
<protein>
    <submittedName>
        <fullName evidence="2">Uncharacterized protein</fullName>
    </submittedName>
</protein>
<feature type="compositionally biased region" description="Basic residues" evidence="1">
    <location>
        <begin position="102"/>
        <end position="115"/>
    </location>
</feature>
<gene>
    <name evidence="2" type="ORF">ACFP4F_02090</name>
</gene>
<accession>A0ABW1MC29</accession>
<sequence length="165" mass="17276">MPYRPDADGAYGPAAGRFRPALRNSGAAAAHLALYPYAREYATPRHRDVRGRPAGTYRSGTGRTTSASPGPTASGGSPPGPRRARGDADRGPHPYAGALRGPRPRLVRPKRHGQGRRIVPPPAAGPHRGRHGVHNGPNLAEADPSLLCGEGHKGVKGSFRAVTLV</sequence>